<evidence type="ECO:0000259" key="2">
    <source>
        <dbReference type="Pfam" id="PF00534"/>
    </source>
</evidence>
<dbReference type="PANTHER" id="PTHR46401:SF2">
    <property type="entry name" value="GLYCOSYLTRANSFERASE WBBK-RELATED"/>
    <property type="match status" value="1"/>
</dbReference>
<dbReference type="Pfam" id="PF13439">
    <property type="entry name" value="Glyco_transf_4"/>
    <property type="match status" value="1"/>
</dbReference>
<dbReference type="CDD" id="cd03801">
    <property type="entry name" value="GT4_PimA-like"/>
    <property type="match status" value="1"/>
</dbReference>
<dbReference type="GO" id="GO:0009103">
    <property type="term" value="P:lipopolysaccharide biosynthetic process"/>
    <property type="evidence" value="ECO:0007669"/>
    <property type="project" value="TreeGrafter"/>
</dbReference>
<dbReference type="SUPFAM" id="SSF53756">
    <property type="entry name" value="UDP-Glycosyltransferase/glycogen phosphorylase"/>
    <property type="match status" value="1"/>
</dbReference>
<reference evidence="4" key="1">
    <citation type="submission" date="2022-12" db="EMBL/GenBank/DDBJ databases">
        <title>Polyphasic identification of a Novel Hot-Spring Cyanobacterium Ocullathermofonsia sinensis gen nov. sp. nov. and Genomic Insights on its Adaptations to the Thermal Habitat.</title>
        <authorList>
            <person name="Daroch M."/>
            <person name="Tang J."/>
            <person name="Jiang Y."/>
        </authorList>
    </citation>
    <scope>NUCLEOTIDE SEQUENCE</scope>
    <source>
        <strain evidence="4">PKUAC-SCTA174</strain>
    </source>
</reference>
<dbReference type="InterPro" id="IPR028098">
    <property type="entry name" value="Glyco_trans_4-like_N"/>
</dbReference>
<dbReference type="AlphaFoldDB" id="A0A9E9C650"/>
<evidence type="ECO:0000313" key="4">
    <source>
        <dbReference type="EMBL" id="WAL61891.1"/>
    </source>
</evidence>
<evidence type="ECO:0000259" key="3">
    <source>
        <dbReference type="Pfam" id="PF13439"/>
    </source>
</evidence>
<dbReference type="KEGG" id="tsin:OXH18_07885"/>
<proteinExistence type="predicted"/>
<dbReference type="NCBIfam" id="TIGR04047">
    <property type="entry name" value="MSMEG_0565_glyc"/>
    <property type="match status" value="1"/>
</dbReference>
<keyword evidence="5" id="KW-1185">Reference proteome</keyword>
<accession>A0A9E9C650</accession>
<evidence type="ECO:0000313" key="5">
    <source>
        <dbReference type="Proteomes" id="UP001163152"/>
    </source>
</evidence>
<dbReference type="PANTHER" id="PTHR46401">
    <property type="entry name" value="GLYCOSYLTRANSFERASE WBBK-RELATED"/>
    <property type="match status" value="1"/>
</dbReference>
<dbReference type="Gene3D" id="3.40.50.2000">
    <property type="entry name" value="Glycogen Phosphorylase B"/>
    <property type="match status" value="2"/>
</dbReference>
<dbReference type="InterPro" id="IPR023986">
    <property type="entry name" value="GlycosylTfrase_MSMEG0565"/>
</dbReference>
<gene>
    <name evidence="4" type="ORF">OXH18_07885</name>
</gene>
<organism evidence="4 5">
    <name type="scientific">Thermocoleostomius sinensis A174</name>
    <dbReference type="NCBI Taxonomy" id="2016057"/>
    <lineage>
        <taxon>Bacteria</taxon>
        <taxon>Bacillati</taxon>
        <taxon>Cyanobacteriota</taxon>
        <taxon>Cyanophyceae</taxon>
        <taxon>Oculatellales</taxon>
        <taxon>Oculatellaceae</taxon>
        <taxon>Thermocoleostomius</taxon>
    </lineage>
</organism>
<dbReference type="RefSeq" id="WP_268611959.1">
    <property type="nucleotide sequence ID" value="NZ_CP113797.1"/>
</dbReference>
<sequence length="390" mass="43150">MAGFDRPLRIALFTYSTKPRGSVVHTLELAEALYHLGHDVCVYALDKDGFGFDRLLSVPHHLILSDSVDGDIEQLIHQRIQEFVDACDVQFSQISPYDIYHAQDCISANALAVLRDRGRLPHFVRTVHHIEAFNSPYLQACQERSIQLPNRCLCVSHYWQQELQQRYGIFAPRIINGVNLDRFSSIPNGTEIGLKQALGLTGNPVYLTVGGIEPRKNSLTLLQAFAAVLEHRPQAQLVIAGGATLFDYQAYRDRFFALVADCNIAVGQSLILPGIIADADLPALYRTADAFVFPSLKEGWGLVLLEAIAAGLPVLTANQLPFTEFLSAEQAQLVDPQSPSAIARAMLDMVEPSVRQALVQHSQAVCQQYTWSASAMMHLAHYRSVLSANS</sequence>
<dbReference type="Proteomes" id="UP001163152">
    <property type="component" value="Chromosome"/>
</dbReference>
<protein>
    <submittedName>
        <fullName evidence="4">MSMEG_0565 family glycosyltransferase</fullName>
    </submittedName>
</protein>
<dbReference type="EMBL" id="CP113797">
    <property type="protein sequence ID" value="WAL61891.1"/>
    <property type="molecule type" value="Genomic_DNA"/>
</dbReference>
<keyword evidence="1" id="KW-0808">Transferase</keyword>
<feature type="domain" description="Glycosyltransferase subfamily 4-like N-terminal" evidence="3">
    <location>
        <begin position="20"/>
        <end position="182"/>
    </location>
</feature>
<dbReference type="Pfam" id="PF00534">
    <property type="entry name" value="Glycos_transf_1"/>
    <property type="match status" value="1"/>
</dbReference>
<evidence type="ECO:0000256" key="1">
    <source>
        <dbReference type="ARBA" id="ARBA00022679"/>
    </source>
</evidence>
<name>A0A9E9C650_9CYAN</name>
<dbReference type="GO" id="GO:0016757">
    <property type="term" value="F:glycosyltransferase activity"/>
    <property type="evidence" value="ECO:0007669"/>
    <property type="project" value="InterPro"/>
</dbReference>
<feature type="domain" description="Glycosyl transferase family 1" evidence="2">
    <location>
        <begin position="201"/>
        <end position="351"/>
    </location>
</feature>
<dbReference type="InterPro" id="IPR001296">
    <property type="entry name" value="Glyco_trans_1"/>
</dbReference>